<dbReference type="PANTHER" id="PTHR40078">
    <property type="entry name" value="INTEGRAL MEMBRANE PROTEIN-RELATED"/>
    <property type="match status" value="1"/>
</dbReference>
<evidence type="ECO:0000313" key="2">
    <source>
        <dbReference type="EMBL" id="PXX78637.1"/>
    </source>
</evidence>
<dbReference type="GeneID" id="94440622"/>
<name>A0A318LAD6_9FIRM</name>
<dbReference type="RefSeq" id="WP_022939157.1">
    <property type="nucleotide sequence ID" value="NZ_CABKRQ010000008.1"/>
</dbReference>
<sequence>MNKVYLAQYIKRFCFLILGAFITGAAIGVCNRSGWGADSITVFYDGLAKTANISVGEASKWTALTMVGAAALIDWRQLGLGTIIAPFFTQYGIDLSMWLLQGAAGGMIGFLYFAVGITFIALGIALMVSMNLGKSSYDALLLGLVNRCGFSYAPIRWVFDTGLLAVGFLLGGKVTVGTFIAIYYLGKAIPFFRYHIELKVTARVI</sequence>
<keyword evidence="1" id="KW-0472">Membrane</keyword>
<dbReference type="OrthoDB" id="1654151at2"/>
<dbReference type="AlphaFoldDB" id="A0A318LAD6"/>
<feature type="transmembrane region" description="Helical" evidence="1">
    <location>
        <begin position="104"/>
        <end position="128"/>
    </location>
</feature>
<dbReference type="STRING" id="1034346.GCA_000313565_02874"/>
<comment type="caution">
    <text evidence="2">The sequence shown here is derived from an EMBL/GenBank/DDBJ whole genome shotgun (WGS) entry which is preliminary data.</text>
</comment>
<gene>
    <name evidence="2" type="ORF">DES51_107178</name>
</gene>
<keyword evidence="1" id="KW-0812">Transmembrane</keyword>
<evidence type="ECO:0000256" key="1">
    <source>
        <dbReference type="SAM" id="Phobius"/>
    </source>
</evidence>
<dbReference type="PANTHER" id="PTHR40078:SF1">
    <property type="entry name" value="INTEGRAL MEMBRANE PROTEIN"/>
    <property type="match status" value="1"/>
</dbReference>
<dbReference type="Pfam" id="PF19700">
    <property type="entry name" value="DUF6198"/>
    <property type="match status" value="1"/>
</dbReference>
<accession>A0A318LAD6</accession>
<dbReference type="Proteomes" id="UP000247612">
    <property type="component" value="Unassembled WGS sequence"/>
</dbReference>
<keyword evidence="3" id="KW-1185">Reference proteome</keyword>
<proteinExistence type="predicted"/>
<dbReference type="EMBL" id="QJKH01000007">
    <property type="protein sequence ID" value="PXX78637.1"/>
    <property type="molecule type" value="Genomic_DNA"/>
</dbReference>
<keyword evidence="1" id="KW-1133">Transmembrane helix</keyword>
<organism evidence="2 3">
    <name type="scientific">Dielma fastidiosa</name>
    <dbReference type="NCBI Taxonomy" id="1034346"/>
    <lineage>
        <taxon>Bacteria</taxon>
        <taxon>Bacillati</taxon>
        <taxon>Bacillota</taxon>
        <taxon>Erysipelotrichia</taxon>
        <taxon>Erysipelotrichales</taxon>
        <taxon>Erysipelotrichaceae</taxon>
        <taxon>Dielma</taxon>
    </lineage>
</organism>
<evidence type="ECO:0000313" key="3">
    <source>
        <dbReference type="Proteomes" id="UP000247612"/>
    </source>
</evidence>
<feature type="transmembrane region" description="Helical" evidence="1">
    <location>
        <begin position="165"/>
        <end position="185"/>
    </location>
</feature>
<reference evidence="2 3" key="1">
    <citation type="submission" date="2018-05" db="EMBL/GenBank/DDBJ databases">
        <title>Genomic Encyclopedia of Type Strains, Phase IV (KMG-IV): sequencing the most valuable type-strain genomes for metagenomic binning, comparative biology and taxonomic classification.</title>
        <authorList>
            <person name="Goeker M."/>
        </authorList>
    </citation>
    <scope>NUCLEOTIDE SEQUENCE [LARGE SCALE GENOMIC DNA]</scope>
    <source>
        <strain evidence="2 3">JC118</strain>
    </source>
</reference>
<dbReference type="InterPro" id="IPR038750">
    <property type="entry name" value="YczE/YyaS-like"/>
</dbReference>
<protein>
    <submittedName>
        <fullName evidence="2">Putative membrane protein YczE</fullName>
    </submittedName>
</protein>